<dbReference type="Pfam" id="PF04463">
    <property type="entry name" value="2-thiour_desulf"/>
    <property type="match status" value="1"/>
</dbReference>
<protein>
    <recommendedName>
        <fullName evidence="1">DUF1722 domain-containing protein</fullName>
    </recommendedName>
</protein>
<dbReference type="PANTHER" id="PTHR30087">
    <property type="entry name" value="INNER MEMBRANE PROTEIN"/>
    <property type="match status" value="1"/>
</dbReference>
<dbReference type="Proteomes" id="UP000006622">
    <property type="component" value="Chromosome"/>
</dbReference>
<dbReference type="InterPro" id="IPR007553">
    <property type="entry name" value="2-thiour_desulf"/>
</dbReference>
<dbReference type="STRING" id="679901.Mzhil_1627"/>
<reference evidence="2 3" key="1">
    <citation type="submission" date="2010-07" db="EMBL/GenBank/DDBJ databases">
        <title>The complete genome of Methanosalsum zhilinae DSM 4017.</title>
        <authorList>
            <consortium name="US DOE Joint Genome Institute (JGI-PGF)"/>
            <person name="Lucas S."/>
            <person name="Copeland A."/>
            <person name="Lapidus A."/>
            <person name="Glavina del Rio T."/>
            <person name="Dalin E."/>
            <person name="Tice H."/>
            <person name="Bruce D."/>
            <person name="Goodwin L."/>
            <person name="Pitluck S."/>
            <person name="Kyrpides N."/>
            <person name="Mavromatis K."/>
            <person name="Ovchinnikova G."/>
            <person name="Daligault H."/>
            <person name="Detter J.C."/>
            <person name="Han C."/>
            <person name="Tapia R."/>
            <person name="Larimer F."/>
            <person name="Land M."/>
            <person name="Hauser L."/>
            <person name="Markowitz V."/>
            <person name="Cheng J.-F."/>
            <person name="Hugenholtz P."/>
            <person name="Woyke T."/>
            <person name="Wu D."/>
            <person name="Spring S."/>
            <person name="Schueler E."/>
            <person name="Brambilla E."/>
            <person name="Klenk H.-P."/>
            <person name="Eisen J.A."/>
        </authorList>
    </citation>
    <scope>NUCLEOTIDE SEQUENCE [LARGE SCALE GENOMIC DNA]</scope>
    <source>
        <strain evidence="3">DSM 4017 / NBRC 107636 / OCM 62 / WeN5</strain>
    </source>
</reference>
<keyword evidence="3" id="KW-1185">Reference proteome</keyword>
<dbReference type="Pfam" id="PF08349">
    <property type="entry name" value="DUF1722"/>
    <property type="match status" value="1"/>
</dbReference>
<dbReference type="InterPro" id="IPR013560">
    <property type="entry name" value="DUF1722"/>
</dbReference>
<gene>
    <name evidence="2" type="ordered locus">Mzhil_1627</name>
</gene>
<evidence type="ECO:0000259" key="1">
    <source>
        <dbReference type="Pfam" id="PF08349"/>
    </source>
</evidence>
<proteinExistence type="predicted"/>
<evidence type="ECO:0000313" key="3">
    <source>
        <dbReference type="Proteomes" id="UP000006622"/>
    </source>
</evidence>
<dbReference type="AlphaFoldDB" id="F7XPM7"/>
<accession>F7XPM7</accession>
<name>F7XPM7_METZD</name>
<dbReference type="EMBL" id="CP002101">
    <property type="protein sequence ID" value="AEH61463.1"/>
    <property type="molecule type" value="Genomic_DNA"/>
</dbReference>
<feature type="domain" description="DUF1722" evidence="1">
    <location>
        <begin position="192"/>
        <end position="307"/>
    </location>
</feature>
<dbReference type="KEGG" id="mzh:Mzhil_1627"/>
<dbReference type="RefSeq" id="WP_013898899.1">
    <property type="nucleotide sequence ID" value="NC_015676.1"/>
</dbReference>
<organism evidence="2 3">
    <name type="scientific">Methanosalsum zhilinae (strain DSM 4017 / NBRC 107636 / OCM 62 / WeN5)</name>
    <name type="common">Methanohalophilus zhilinae</name>
    <dbReference type="NCBI Taxonomy" id="679901"/>
    <lineage>
        <taxon>Archaea</taxon>
        <taxon>Methanobacteriati</taxon>
        <taxon>Methanobacteriota</taxon>
        <taxon>Stenosarchaea group</taxon>
        <taxon>Methanomicrobia</taxon>
        <taxon>Methanosarcinales</taxon>
        <taxon>Methanosarcinaceae</taxon>
        <taxon>Methanosalsum</taxon>
    </lineage>
</organism>
<dbReference type="PANTHER" id="PTHR30087:SF0">
    <property type="entry name" value="INNER MEMBRANE PROTEIN"/>
    <property type="match status" value="1"/>
</dbReference>
<dbReference type="HOGENOM" id="CLU_076318_0_1_2"/>
<dbReference type="OrthoDB" id="2675at2157"/>
<dbReference type="GeneID" id="10823267"/>
<sequence>MKNFPVPTVLVSRCLEFDSVRYDAKTIPSRIVKDLEPYVNYIKVCPEVEIGLGVPRDPIRIVKSAGEYRLIQPATGRDVTEEMDSFTDQFISRLPEVDGFIFKSGSPTIGIRNIKVYSGVKDAPVIEKSSGFFARKILTRYSGYPIEEDDRLRNNRIRHDFLTSLFTLAGFREVREKESARELARFHKENHYLFLMYSPQYFNEMEKIIQKLNDKPVLHLLDTYEAVLRKIFTIHPGPDSYIRIAGSIFSGFSNKVPADEVRYFERILDRYSRNLLGLDGLLEILKLYILGYDRTGAENDGLFSPYPEQLQTVIDENRDRNYWK</sequence>
<evidence type="ECO:0000313" key="2">
    <source>
        <dbReference type="EMBL" id="AEH61463.1"/>
    </source>
</evidence>